<gene>
    <name evidence="2" type="ordered locus">Shal_0948</name>
</gene>
<dbReference type="AlphaFoldDB" id="B0TV85"/>
<dbReference type="InterPro" id="IPR002733">
    <property type="entry name" value="AMMECR1_domain"/>
</dbReference>
<proteinExistence type="predicted"/>
<dbReference type="InterPro" id="IPR023473">
    <property type="entry name" value="AMMECR1"/>
</dbReference>
<dbReference type="KEGG" id="shl:Shal_0948"/>
<dbReference type="Proteomes" id="UP000001317">
    <property type="component" value="Chromosome"/>
</dbReference>
<dbReference type="Pfam" id="PF01871">
    <property type="entry name" value="AMMECR1"/>
    <property type="match status" value="1"/>
</dbReference>
<evidence type="ECO:0000313" key="3">
    <source>
        <dbReference type="Proteomes" id="UP000001317"/>
    </source>
</evidence>
<dbReference type="InterPro" id="IPR036071">
    <property type="entry name" value="AMMECR1_dom_sf"/>
</dbReference>
<sequence length="197" mass="22296">MPALPAVKLSQSEKRQLLTIVRDTLIAAFYPDYVVKKQRQLDGGLEQLKLGCFVTLTLDGELKGCIGHIESDRPITELLPALATSSAFNDRRFPPLVESQLNSLRIELSLLSEMQGVEVNEQAELQRYLKGNSLGLVLSEGDRRAVFLPQVWQQLPEPKEFIEALKAKGGWDRDYWSSNMKVEVFSVTHFSEKQQYS</sequence>
<dbReference type="SUPFAM" id="SSF143447">
    <property type="entry name" value="AMMECR1-like"/>
    <property type="match status" value="1"/>
</dbReference>
<feature type="domain" description="AMMECR1" evidence="1">
    <location>
        <begin position="12"/>
        <end position="197"/>
    </location>
</feature>
<organism evidence="2 3">
    <name type="scientific">Shewanella halifaxensis (strain HAW-EB4)</name>
    <dbReference type="NCBI Taxonomy" id="458817"/>
    <lineage>
        <taxon>Bacteria</taxon>
        <taxon>Pseudomonadati</taxon>
        <taxon>Pseudomonadota</taxon>
        <taxon>Gammaproteobacteria</taxon>
        <taxon>Alteromonadales</taxon>
        <taxon>Shewanellaceae</taxon>
        <taxon>Shewanella</taxon>
    </lineage>
</organism>
<protein>
    <submittedName>
        <fullName evidence="2">AMMECR1 domain protein</fullName>
    </submittedName>
</protein>
<dbReference type="Gene3D" id="3.30.1490.150">
    <property type="entry name" value="Hypothetical protein ph0010, domain 2"/>
    <property type="match status" value="1"/>
</dbReference>
<dbReference type="PROSITE" id="PS51112">
    <property type="entry name" value="AMMECR1"/>
    <property type="match status" value="1"/>
</dbReference>
<dbReference type="Gene3D" id="3.30.700.20">
    <property type="entry name" value="Hypothetical protein ph0010, domain 1"/>
    <property type="match status" value="1"/>
</dbReference>
<dbReference type="eggNOG" id="COG2078">
    <property type="taxonomic scope" value="Bacteria"/>
</dbReference>
<dbReference type="EMBL" id="CP000931">
    <property type="protein sequence ID" value="ABZ75523.1"/>
    <property type="molecule type" value="Genomic_DNA"/>
</dbReference>
<name>B0TV85_SHEHH</name>
<dbReference type="PANTHER" id="PTHR13016:SF0">
    <property type="entry name" value="AMME SYNDROME CANDIDATE GENE 1 PROTEIN"/>
    <property type="match status" value="1"/>
</dbReference>
<dbReference type="HOGENOM" id="CLU_095686_0_0_6"/>
<keyword evidence="3" id="KW-1185">Reference proteome</keyword>
<dbReference type="InterPro" id="IPR027485">
    <property type="entry name" value="AMMECR1_N"/>
</dbReference>
<accession>B0TV85</accession>
<reference evidence="2" key="1">
    <citation type="submission" date="2008-01" db="EMBL/GenBank/DDBJ databases">
        <title>Complete sequence of Shewanella halifaxensis HAW-EB4.</title>
        <authorList>
            <consortium name="US DOE Joint Genome Institute"/>
            <person name="Copeland A."/>
            <person name="Lucas S."/>
            <person name="Lapidus A."/>
            <person name="Glavina del Rio T."/>
            <person name="Dalin E."/>
            <person name="Tice H."/>
            <person name="Bruce D."/>
            <person name="Goodwin L."/>
            <person name="Pitluck S."/>
            <person name="Sims D."/>
            <person name="Brettin T."/>
            <person name="Detter J.C."/>
            <person name="Han C."/>
            <person name="Kuske C.R."/>
            <person name="Schmutz J."/>
            <person name="Larimer F."/>
            <person name="Land M."/>
            <person name="Hauser L."/>
            <person name="Kyrpides N."/>
            <person name="Kim E."/>
            <person name="Zhao J.-S."/>
            <person name="Richardson P."/>
        </authorList>
    </citation>
    <scope>NUCLEOTIDE SEQUENCE [LARGE SCALE GENOMIC DNA]</scope>
    <source>
        <strain evidence="2">HAW-EB4</strain>
    </source>
</reference>
<evidence type="ECO:0000313" key="2">
    <source>
        <dbReference type="EMBL" id="ABZ75523.1"/>
    </source>
</evidence>
<dbReference type="RefSeq" id="WP_012276073.1">
    <property type="nucleotide sequence ID" value="NC_010334.1"/>
</dbReference>
<dbReference type="PANTHER" id="PTHR13016">
    <property type="entry name" value="AMMECR1 HOMOLOG"/>
    <property type="match status" value="1"/>
</dbReference>
<dbReference type="OrthoDB" id="9782820at2"/>
<dbReference type="NCBIfam" id="TIGR04335">
    <property type="entry name" value="AmmeMemoSam_A"/>
    <property type="match status" value="1"/>
</dbReference>
<dbReference type="STRING" id="458817.Shal_0948"/>
<evidence type="ECO:0000259" key="1">
    <source>
        <dbReference type="PROSITE" id="PS51112"/>
    </source>
</evidence>
<dbReference type="InterPro" id="IPR027623">
    <property type="entry name" value="AmmeMemoSam_A"/>
</dbReference>